<reference evidence="2" key="1">
    <citation type="submission" date="2022-12" db="EMBL/GenBank/DDBJ databases">
        <title>Genome assemblies of Blomia tropicalis.</title>
        <authorList>
            <person name="Cui Y."/>
        </authorList>
    </citation>
    <scope>NUCLEOTIDE SEQUENCE</scope>
    <source>
        <tissue evidence="2">Adult mites</tissue>
    </source>
</reference>
<name>A0A9Q0M7G6_BLOTA</name>
<feature type="compositionally biased region" description="Gly residues" evidence="1">
    <location>
        <begin position="111"/>
        <end position="134"/>
    </location>
</feature>
<protein>
    <submittedName>
        <fullName evidence="2">Uncharacterized protein</fullName>
    </submittedName>
</protein>
<feature type="compositionally biased region" description="Low complexity" evidence="1">
    <location>
        <begin position="237"/>
        <end position="251"/>
    </location>
</feature>
<comment type="caution">
    <text evidence="2">The sequence shown here is derived from an EMBL/GenBank/DDBJ whole genome shotgun (WGS) entry which is preliminary data.</text>
</comment>
<keyword evidence="3" id="KW-1185">Reference proteome</keyword>
<evidence type="ECO:0000313" key="2">
    <source>
        <dbReference type="EMBL" id="KAJ6220846.1"/>
    </source>
</evidence>
<evidence type="ECO:0000313" key="3">
    <source>
        <dbReference type="Proteomes" id="UP001142055"/>
    </source>
</evidence>
<evidence type="ECO:0000256" key="1">
    <source>
        <dbReference type="SAM" id="MobiDB-lite"/>
    </source>
</evidence>
<accession>A0A9Q0M7G6</accession>
<dbReference type="AlphaFoldDB" id="A0A9Q0M7G6"/>
<sequence length="329" mass="35825">MPNEPHEPQVIEVPSDDMPVVVHFKSQSSRVLVQQTHTPAVIGEPEHTSSEDEPQRVIHEVVKPVVQEIREVIQPYRRLIQQIQPVIEQTHTVIAKGEPRPSVEPLPISGATGGSSGSGSSGSSGGSFNGNGHGSFGSSGGSKYGGNGGGGGNNGNYAASASTVSLKSAPKNQETFRKNNNVQQYSQHQQQQQQQQPLRHQASASTNTNHQVSHHQPINNNGRKLSIQQIFQHAAANQGPQQGSSNSQYSSRRGDFRESSISPKAMSNRANFRTSLNNYAQMYQAPRLTPMQQYAYSDYKGAVSSLHEDDLPLMTFVAKPIRFRARARA</sequence>
<feature type="compositionally biased region" description="Polar residues" evidence="1">
    <location>
        <begin position="202"/>
        <end position="220"/>
    </location>
</feature>
<feature type="region of interest" description="Disordered" evidence="1">
    <location>
        <begin position="93"/>
        <end position="134"/>
    </location>
</feature>
<feature type="region of interest" description="Disordered" evidence="1">
    <location>
        <begin position="181"/>
        <end position="220"/>
    </location>
</feature>
<organism evidence="2 3">
    <name type="scientific">Blomia tropicalis</name>
    <name type="common">Mite</name>
    <dbReference type="NCBI Taxonomy" id="40697"/>
    <lineage>
        <taxon>Eukaryota</taxon>
        <taxon>Metazoa</taxon>
        <taxon>Ecdysozoa</taxon>
        <taxon>Arthropoda</taxon>
        <taxon>Chelicerata</taxon>
        <taxon>Arachnida</taxon>
        <taxon>Acari</taxon>
        <taxon>Acariformes</taxon>
        <taxon>Sarcoptiformes</taxon>
        <taxon>Astigmata</taxon>
        <taxon>Glycyphagoidea</taxon>
        <taxon>Echimyopodidae</taxon>
        <taxon>Blomia</taxon>
    </lineage>
</organism>
<proteinExistence type="predicted"/>
<gene>
    <name evidence="2" type="ORF">RDWZM_006658</name>
</gene>
<feature type="compositionally biased region" description="Low complexity" evidence="1">
    <location>
        <begin position="183"/>
        <end position="196"/>
    </location>
</feature>
<dbReference type="Proteomes" id="UP001142055">
    <property type="component" value="Chromosome 2"/>
</dbReference>
<feature type="region of interest" description="Disordered" evidence="1">
    <location>
        <begin position="234"/>
        <end position="269"/>
    </location>
</feature>
<dbReference type="EMBL" id="JAPWDV010000002">
    <property type="protein sequence ID" value="KAJ6220846.1"/>
    <property type="molecule type" value="Genomic_DNA"/>
</dbReference>